<dbReference type="SUPFAM" id="SSF56672">
    <property type="entry name" value="DNA/RNA polymerases"/>
    <property type="match status" value="1"/>
</dbReference>
<keyword evidence="1" id="KW-0472">Membrane</keyword>
<dbReference type="InterPro" id="IPR053134">
    <property type="entry name" value="RNA-dir_DNA_polymerase"/>
</dbReference>
<proteinExistence type="predicted"/>
<dbReference type="Pfam" id="PF00078">
    <property type="entry name" value="RVT_1"/>
    <property type="match status" value="1"/>
</dbReference>
<name>A0AAE1WPL2_9LAMI</name>
<evidence type="ECO:0000313" key="4">
    <source>
        <dbReference type="EMBL" id="KAK4397179.1"/>
    </source>
</evidence>
<dbReference type="InterPro" id="IPR000477">
    <property type="entry name" value="RT_dom"/>
</dbReference>
<dbReference type="InterPro" id="IPR043502">
    <property type="entry name" value="DNA/RNA_pol_sf"/>
</dbReference>
<evidence type="ECO:0000259" key="3">
    <source>
        <dbReference type="Pfam" id="PF17919"/>
    </source>
</evidence>
<dbReference type="Pfam" id="PF17919">
    <property type="entry name" value="RT_RNaseH_2"/>
    <property type="match status" value="1"/>
</dbReference>
<evidence type="ECO:0000256" key="1">
    <source>
        <dbReference type="SAM" id="Phobius"/>
    </source>
</evidence>
<keyword evidence="1" id="KW-1133">Transmembrane helix</keyword>
<organism evidence="4 5">
    <name type="scientific">Sesamum angolense</name>
    <dbReference type="NCBI Taxonomy" id="2727404"/>
    <lineage>
        <taxon>Eukaryota</taxon>
        <taxon>Viridiplantae</taxon>
        <taxon>Streptophyta</taxon>
        <taxon>Embryophyta</taxon>
        <taxon>Tracheophyta</taxon>
        <taxon>Spermatophyta</taxon>
        <taxon>Magnoliopsida</taxon>
        <taxon>eudicotyledons</taxon>
        <taxon>Gunneridae</taxon>
        <taxon>Pentapetalae</taxon>
        <taxon>asterids</taxon>
        <taxon>lamiids</taxon>
        <taxon>Lamiales</taxon>
        <taxon>Pedaliaceae</taxon>
        <taxon>Sesamum</taxon>
    </lineage>
</organism>
<evidence type="ECO:0000259" key="2">
    <source>
        <dbReference type="Pfam" id="PF00078"/>
    </source>
</evidence>
<feature type="domain" description="Reverse transcriptase" evidence="2">
    <location>
        <begin position="161"/>
        <end position="263"/>
    </location>
</feature>
<dbReference type="EMBL" id="JACGWL010000008">
    <property type="protein sequence ID" value="KAK4397179.1"/>
    <property type="molecule type" value="Genomic_DNA"/>
</dbReference>
<dbReference type="Proteomes" id="UP001289374">
    <property type="component" value="Unassembled WGS sequence"/>
</dbReference>
<dbReference type="Gene3D" id="3.30.70.270">
    <property type="match status" value="1"/>
</dbReference>
<dbReference type="InterPro" id="IPR041577">
    <property type="entry name" value="RT_RNaseH_2"/>
</dbReference>
<dbReference type="PANTHER" id="PTHR24559:SF444">
    <property type="entry name" value="REVERSE TRANSCRIPTASE DOMAIN-CONTAINING PROTEIN"/>
    <property type="match status" value="1"/>
</dbReference>
<sequence>MTPLPSFSQTFNSNSLPNLHGLLLPFPPHSLSILPPLPSPSSPASPSLFPLLKPLKLQMKAFDRSSSFDNHQVAFFKLHQRGSIAEFQAEFEQLCNRVVEDPEPPNPPDSVVFVDSEPVELPPPLSRFLASVAMTDGVHFQLSSAAISGSICPARYVSGGLNAITVRDRFLIPTVDELLDELHGVTVFSKIDLWSGCHQIRVTLEDIHKTVFCTMDGHFEFLVMPFELTNVPSTFQAVMNDIFRPFLRRFVLDSWSSLTIFLYIVLLRFLICHTYTSIADPPGPWRSGQHLSPLPAYEFFWDLKKAMVSLLVLRLPDVSLSFDVTTYASQTAIGAVLSQQHHLITFV</sequence>
<evidence type="ECO:0000313" key="5">
    <source>
        <dbReference type="Proteomes" id="UP001289374"/>
    </source>
</evidence>
<keyword evidence="1" id="KW-0812">Transmembrane</keyword>
<reference evidence="4" key="2">
    <citation type="journal article" date="2024" name="Plant">
        <title>Genomic evolution and insights into agronomic trait innovations of Sesamum species.</title>
        <authorList>
            <person name="Miao H."/>
            <person name="Wang L."/>
            <person name="Qu L."/>
            <person name="Liu H."/>
            <person name="Sun Y."/>
            <person name="Le M."/>
            <person name="Wang Q."/>
            <person name="Wei S."/>
            <person name="Zheng Y."/>
            <person name="Lin W."/>
            <person name="Duan Y."/>
            <person name="Cao H."/>
            <person name="Xiong S."/>
            <person name="Wang X."/>
            <person name="Wei L."/>
            <person name="Li C."/>
            <person name="Ma Q."/>
            <person name="Ju M."/>
            <person name="Zhao R."/>
            <person name="Li G."/>
            <person name="Mu C."/>
            <person name="Tian Q."/>
            <person name="Mei H."/>
            <person name="Zhang T."/>
            <person name="Gao T."/>
            <person name="Zhang H."/>
        </authorList>
    </citation>
    <scope>NUCLEOTIDE SEQUENCE</scope>
    <source>
        <strain evidence="4">K16</strain>
    </source>
</reference>
<dbReference type="CDD" id="cd01647">
    <property type="entry name" value="RT_LTR"/>
    <property type="match status" value="1"/>
</dbReference>
<feature type="domain" description="Reverse transcriptase/retrotransposon-derived protein RNase H-like" evidence="3">
    <location>
        <begin position="299"/>
        <end position="342"/>
    </location>
</feature>
<protein>
    <submittedName>
        <fullName evidence="4">Retrovirus-related Pol polyprotein from transposon</fullName>
    </submittedName>
</protein>
<dbReference type="AlphaFoldDB" id="A0AAE1WPL2"/>
<gene>
    <name evidence="4" type="ORF">Sango_1554500</name>
</gene>
<dbReference type="PANTHER" id="PTHR24559">
    <property type="entry name" value="TRANSPOSON TY3-I GAG-POL POLYPROTEIN"/>
    <property type="match status" value="1"/>
</dbReference>
<accession>A0AAE1WPL2</accession>
<keyword evidence="5" id="KW-1185">Reference proteome</keyword>
<feature type="transmembrane region" description="Helical" evidence="1">
    <location>
        <begin position="250"/>
        <end position="271"/>
    </location>
</feature>
<reference evidence="4" key="1">
    <citation type="submission" date="2020-06" db="EMBL/GenBank/DDBJ databases">
        <authorList>
            <person name="Li T."/>
            <person name="Hu X."/>
            <person name="Zhang T."/>
            <person name="Song X."/>
            <person name="Zhang H."/>
            <person name="Dai N."/>
            <person name="Sheng W."/>
            <person name="Hou X."/>
            <person name="Wei L."/>
        </authorList>
    </citation>
    <scope>NUCLEOTIDE SEQUENCE</scope>
    <source>
        <strain evidence="4">K16</strain>
        <tissue evidence="4">Leaf</tissue>
    </source>
</reference>
<dbReference type="InterPro" id="IPR043128">
    <property type="entry name" value="Rev_trsase/Diguanyl_cyclase"/>
</dbReference>
<dbReference type="Gene3D" id="3.10.10.10">
    <property type="entry name" value="HIV Type 1 Reverse Transcriptase, subunit A, domain 1"/>
    <property type="match status" value="1"/>
</dbReference>
<comment type="caution">
    <text evidence="4">The sequence shown here is derived from an EMBL/GenBank/DDBJ whole genome shotgun (WGS) entry which is preliminary data.</text>
</comment>